<sequence length="60" mass="6965">MGCFLCKMSYGFFFRKTFSKLSLSLAPFIFLLLHPSRFFLFRIQLVSSLRRSSSSHPGIL</sequence>
<keyword evidence="2" id="KW-1185">Reference proteome</keyword>
<proteinExistence type="predicted"/>
<reference evidence="1 2" key="1">
    <citation type="submission" date="2019-06" db="EMBL/GenBank/DDBJ databases">
        <title>WGS assembly of Gossypium darwinii.</title>
        <authorList>
            <person name="Chen Z.J."/>
            <person name="Sreedasyam A."/>
            <person name="Ando A."/>
            <person name="Song Q."/>
            <person name="De L."/>
            <person name="Hulse-Kemp A."/>
            <person name="Ding M."/>
            <person name="Ye W."/>
            <person name="Kirkbride R."/>
            <person name="Jenkins J."/>
            <person name="Plott C."/>
            <person name="Lovell J."/>
            <person name="Lin Y.-M."/>
            <person name="Vaughn R."/>
            <person name="Liu B."/>
            <person name="Li W."/>
            <person name="Simpson S."/>
            <person name="Scheffler B."/>
            <person name="Saski C."/>
            <person name="Grover C."/>
            <person name="Hu G."/>
            <person name="Conover J."/>
            <person name="Carlson J."/>
            <person name="Shu S."/>
            <person name="Boston L."/>
            <person name="Williams M."/>
            <person name="Peterson D."/>
            <person name="Mcgee K."/>
            <person name="Jones D."/>
            <person name="Wendel J."/>
            <person name="Stelly D."/>
            <person name="Grimwood J."/>
            <person name="Schmutz J."/>
        </authorList>
    </citation>
    <scope>NUCLEOTIDE SEQUENCE [LARGE SCALE GENOMIC DNA]</scope>
    <source>
        <strain evidence="1">1808015.09</strain>
    </source>
</reference>
<organism evidence="1 2">
    <name type="scientific">Gossypium darwinii</name>
    <name type="common">Darwin's cotton</name>
    <name type="synonym">Gossypium barbadense var. darwinii</name>
    <dbReference type="NCBI Taxonomy" id="34276"/>
    <lineage>
        <taxon>Eukaryota</taxon>
        <taxon>Viridiplantae</taxon>
        <taxon>Streptophyta</taxon>
        <taxon>Embryophyta</taxon>
        <taxon>Tracheophyta</taxon>
        <taxon>Spermatophyta</taxon>
        <taxon>Magnoliopsida</taxon>
        <taxon>eudicotyledons</taxon>
        <taxon>Gunneridae</taxon>
        <taxon>Pentapetalae</taxon>
        <taxon>rosids</taxon>
        <taxon>malvids</taxon>
        <taxon>Malvales</taxon>
        <taxon>Malvaceae</taxon>
        <taxon>Malvoideae</taxon>
        <taxon>Gossypium</taxon>
    </lineage>
</organism>
<name>A0A5D2FME9_GOSDA</name>
<evidence type="ECO:0000313" key="2">
    <source>
        <dbReference type="Proteomes" id="UP000323506"/>
    </source>
</evidence>
<protein>
    <submittedName>
        <fullName evidence="1">Uncharacterized protein</fullName>
    </submittedName>
</protein>
<evidence type="ECO:0000313" key="1">
    <source>
        <dbReference type="EMBL" id="TYH06520.1"/>
    </source>
</evidence>
<dbReference type="AlphaFoldDB" id="A0A5D2FME9"/>
<dbReference type="Proteomes" id="UP000323506">
    <property type="component" value="Chromosome A08"/>
</dbReference>
<accession>A0A5D2FME9</accession>
<dbReference type="EMBL" id="CM017695">
    <property type="protein sequence ID" value="TYH06520.1"/>
    <property type="molecule type" value="Genomic_DNA"/>
</dbReference>
<gene>
    <name evidence="1" type="ORF">ES288_A08G161200v1</name>
</gene>